<organism evidence="1 2">
    <name type="scientific">Candidatus Bartonella washoeensis Sb944nv</name>
    <dbReference type="NCBI Taxonomy" id="1094563"/>
    <lineage>
        <taxon>Bacteria</taxon>
        <taxon>Pseudomonadati</taxon>
        <taxon>Pseudomonadota</taxon>
        <taxon>Alphaproteobacteria</taxon>
        <taxon>Hyphomicrobiales</taxon>
        <taxon>Bartonellaceae</taxon>
        <taxon>Bartonella</taxon>
    </lineage>
</organism>
<proteinExistence type="predicted"/>
<keyword evidence="2" id="KW-1185">Reference proteome</keyword>
<dbReference type="EMBL" id="AILU01000053">
    <property type="protein sequence ID" value="EJF76802.1"/>
    <property type="molecule type" value="Genomic_DNA"/>
</dbReference>
<dbReference type="HOGENOM" id="CLU_3004868_0_0_5"/>
<sequence length="56" mass="5912">MVLVIGFGVANVNVEGNFTVECSLLPTYEVLHPIADFGFTPLSGLCLDLILGALAF</sequence>
<reference evidence="1 2" key="1">
    <citation type="submission" date="2012-03" db="EMBL/GenBank/DDBJ databases">
        <title>The Genome Sequence of Bartonella washoensis Sb944nv.</title>
        <authorList>
            <consortium name="The Broad Institute Genome Sequencing Platform"/>
            <consortium name="The Broad Institute Genome Sequencing Center for Infectious Disease"/>
            <person name="Feldgarden M."/>
            <person name="Kirby J."/>
            <person name="Kosoy M."/>
            <person name="Birtles R."/>
            <person name="Probert W.S."/>
            <person name="Chiaraviglio L."/>
            <person name="Young S.K."/>
            <person name="Zeng Q."/>
            <person name="Gargeya S."/>
            <person name="Fitzgerald M."/>
            <person name="Haas B."/>
            <person name="Abouelleil A."/>
            <person name="Alvarado L."/>
            <person name="Arachchi H.M."/>
            <person name="Berlin A."/>
            <person name="Chapman S.B."/>
            <person name="Gearin G."/>
            <person name="Goldberg J."/>
            <person name="Griggs A."/>
            <person name="Gujja S."/>
            <person name="Hansen M."/>
            <person name="Heiman D."/>
            <person name="Howarth C."/>
            <person name="Larimer J."/>
            <person name="Lui A."/>
            <person name="MacDonald P.J.P."/>
            <person name="McCowen C."/>
            <person name="Montmayeur A."/>
            <person name="Murphy C."/>
            <person name="Neiman D."/>
            <person name="Pearson M."/>
            <person name="Priest M."/>
            <person name="Roberts A."/>
            <person name="Saif S."/>
            <person name="Shea T."/>
            <person name="Sisk P."/>
            <person name="Stolte C."/>
            <person name="Sykes S."/>
            <person name="Wortman J."/>
            <person name="Nusbaum C."/>
            <person name="Birren B."/>
        </authorList>
    </citation>
    <scope>NUCLEOTIDE SEQUENCE [LARGE SCALE GENOMIC DNA]</scope>
    <source>
        <strain evidence="1 2">Sb944nv</strain>
    </source>
</reference>
<evidence type="ECO:0000313" key="1">
    <source>
        <dbReference type="EMBL" id="EJF76802.1"/>
    </source>
</evidence>
<dbReference type="PATRIC" id="fig|1094563.3.peg.1910"/>
<comment type="caution">
    <text evidence="1">The sequence shown here is derived from an EMBL/GenBank/DDBJ whole genome shotgun (WGS) entry which is preliminary data.</text>
</comment>
<dbReference type="Proteomes" id="UP000008947">
    <property type="component" value="Unassembled WGS sequence"/>
</dbReference>
<dbReference type="RefSeq" id="WP_006924758.1">
    <property type="nucleotide sequence ID" value="NZ_JH725027.1"/>
</dbReference>
<name>J1IYJ8_9HYPH</name>
<protein>
    <submittedName>
        <fullName evidence="1">Uncharacterized protein</fullName>
    </submittedName>
</protein>
<evidence type="ECO:0000313" key="2">
    <source>
        <dbReference type="Proteomes" id="UP000008947"/>
    </source>
</evidence>
<dbReference type="AlphaFoldDB" id="J1IYJ8"/>
<gene>
    <name evidence="1" type="ORF">MCQ_01665</name>
</gene>
<accession>J1IYJ8</accession>